<dbReference type="AlphaFoldDB" id="A0A401GE13"/>
<dbReference type="InParanoid" id="A0A401GE13"/>
<evidence type="ECO:0000313" key="2">
    <source>
        <dbReference type="Proteomes" id="UP000287166"/>
    </source>
</evidence>
<reference evidence="1 2" key="1">
    <citation type="journal article" date="2018" name="Sci. Rep.">
        <title>Genome sequence of the cauliflower mushroom Sparassis crispa (Hanabiratake) and its association with beneficial usage.</title>
        <authorList>
            <person name="Kiyama R."/>
            <person name="Furutani Y."/>
            <person name="Kawaguchi K."/>
            <person name="Nakanishi T."/>
        </authorList>
    </citation>
    <scope>NUCLEOTIDE SEQUENCE [LARGE SCALE GENOMIC DNA]</scope>
</reference>
<keyword evidence="2" id="KW-1185">Reference proteome</keyword>
<dbReference type="Proteomes" id="UP000287166">
    <property type="component" value="Unassembled WGS sequence"/>
</dbReference>
<evidence type="ECO:0000313" key="1">
    <source>
        <dbReference type="EMBL" id="GBE80424.1"/>
    </source>
</evidence>
<dbReference type="GeneID" id="38777341"/>
<dbReference type="EMBL" id="BFAD01000003">
    <property type="protein sequence ID" value="GBE80424.1"/>
    <property type="molecule type" value="Genomic_DNA"/>
</dbReference>
<accession>A0A401GE13</accession>
<gene>
    <name evidence="1" type="ORF">SCP_0301390</name>
</gene>
<name>A0A401GE13_9APHY</name>
<dbReference type="RefSeq" id="XP_027611337.1">
    <property type="nucleotide sequence ID" value="XM_027755536.1"/>
</dbReference>
<protein>
    <submittedName>
        <fullName evidence="1">Uncharacterized protein</fullName>
    </submittedName>
</protein>
<comment type="caution">
    <text evidence="1">The sequence shown here is derived from an EMBL/GenBank/DDBJ whole genome shotgun (WGS) entry which is preliminary data.</text>
</comment>
<proteinExistence type="predicted"/>
<sequence>MRALCLGGLPVLPATKKCLQVHPMQCVAQICGLHREGRQQRSLTKTNYCTYTHPARLAPRRPALPAAKEHVQVQESVGPLQATFSAVACFKYCVGRTPSPLPISHV</sequence>
<organism evidence="1 2">
    <name type="scientific">Sparassis crispa</name>
    <dbReference type="NCBI Taxonomy" id="139825"/>
    <lineage>
        <taxon>Eukaryota</taxon>
        <taxon>Fungi</taxon>
        <taxon>Dikarya</taxon>
        <taxon>Basidiomycota</taxon>
        <taxon>Agaricomycotina</taxon>
        <taxon>Agaricomycetes</taxon>
        <taxon>Polyporales</taxon>
        <taxon>Sparassidaceae</taxon>
        <taxon>Sparassis</taxon>
    </lineage>
</organism>